<sequence length="321" mass="35791">MRLFPLPSRPVASSRSDFCEVLLARSCQNLVILLCSITRARWIFDEEAHLTGRRVCFDIEALPAKPSKPPSALISSSRVKNLRSQIGTEGGSDLGLFSHCHQRPVPRVIAWSAFDTRVGSAYMIMEKVNGITSTNASRIEDTCLKAVFSHFGSLYYKEDVTPELQKLALYANSSQIKDGADRFRIGHSTAPEDRNIIITPEVDERMRLAGLIEWQYTRPIPACLGSPIPHAFEYQDRLITMPAGFDIPSLPDDYDTLSRGIHHKNLSVSQWTSSDEAVWISALADQYDVNYEAVFTELQCGEDGMMPSADQIKVDGRAPPL</sequence>
<protein>
    <submittedName>
        <fullName evidence="1">Uncharacterized protein</fullName>
    </submittedName>
</protein>
<dbReference type="OrthoDB" id="2831558at2759"/>
<dbReference type="AlphaFoldDB" id="A0A9P6AN17"/>
<comment type="caution">
    <text evidence="1">The sequence shown here is derived from an EMBL/GenBank/DDBJ whole genome shotgun (WGS) entry which is preliminary data.</text>
</comment>
<dbReference type="EMBL" id="MU129050">
    <property type="protein sequence ID" value="KAF9508803.1"/>
    <property type="molecule type" value="Genomic_DNA"/>
</dbReference>
<name>A0A9P6AN17_9AGAM</name>
<reference evidence="1" key="1">
    <citation type="journal article" date="2020" name="Nat. Commun.">
        <title>Large-scale genome sequencing of mycorrhizal fungi provides insights into the early evolution of symbiotic traits.</title>
        <authorList>
            <person name="Miyauchi S."/>
            <person name="Kiss E."/>
            <person name="Kuo A."/>
            <person name="Drula E."/>
            <person name="Kohler A."/>
            <person name="Sanchez-Garcia M."/>
            <person name="Morin E."/>
            <person name="Andreopoulos B."/>
            <person name="Barry K.W."/>
            <person name="Bonito G."/>
            <person name="Buee M."/>
            <person name="Carver A."/>
            <person name="Chen C."/>
            <person name="Cichocki N."/>
            <person name="Clum A."/>
            <person name="Culley D."/>
            <person name="Crous P.W."/>
            <person name="Fauchery L."/>
            <person name="Girlanda M."/>
            <person name="Hayes R.D."/>
            <person name="Keri Z."/>
            <person name="LaButti K."/>
            <person name="Lipzen A."/>
            <person name="Lombard V."/>
            <person name="Magnuson J."/>
            <person name="Maillard F."/>
            <person name="Murat C."/>
            <person name="Nolan M."/>
            <person name="Ohm R.A."/>
            <person name="Pangilinan J."/>
            <person name="Pereira M.F."/>
            <person name="Perotto S."/>
            <person name="Peter M."/>
            <person name="Pfister S."/>
            <person name="Riley R."/>
            <person name="Sitrit Y."/>
            <person name="Stielow J.B."/>
            <person name="Szollosi G."/>
            <person name="Zifcakova L."/>
            <person name="Stursova M."/>
            <person name="Spatafora J.W."/>
            <person name="Tedersoo L."/>
            <person name="Vaario L.M."/>
            <person name="Yamada A."/>
            <person name="Yan M."/>
            <person name="Wang P."/>
            <person name="Xu J."/>
            <person name="Bruns T."/>
            <person name="Baldrian P."/>
            <person name="Vilgalys R."/>
            <person name="Dunand C."/>
            <person name="Henrissat B."/>
            <person name="Grigoriev I.V."/>
            <person name="Hibbett D."/>
            <person name="Nagy L.G."/>
            <person name="Martin F.M."/>
        </authorList>
    </citation>
    <scope>NUCLEOTIDE SEQUENCE</scope>
    <source>
        <strain evidence="1">UP504</strain>
    </source>
</reference>
<dbReference type="PANTHER" id="PTHR36091:SF1">
    <property type="entry name" value="ALTERED INHERITANCE OF MITOCHONDRIA PROTEIN 9, MITOCHONDRIAL"/>
    <property type="match status" value="1"/>
</dbReference>
<dbReference type="Proteomes" id="UP000886523">
    <property type="component" value="Unassembled WGS sequence"/>
</dbReference>
<gene>
    <name evidence="1" type="ORF">BS47DRAFT_1488269</name>
</gene>
<dbReference type="PANTHER" id="PTHR36091">
    <property type="entry name" value="ALTERED INHERITANCE OF MITOCHONDRIA PROTEIN 9, MITOCHONDRIAL"/>
    <property type="match status" value="1"/>
</dbReference>
<proteinExistence type="predicted"/>
<accession>A0A9P6AN17</accession>
<evidence type="ECO:0000313" key="1">
    <source>
        <dbReference type="EMBL" id="KAF9508803.1"/>
    </source>
</evidence>
<evidence type="ECO:0000313" key="2">
    <source>
        <dbReference type="Proteomes" id="UP000886523"/>
    </source>
</evidence>
<keyword evidence="2" id="KW-1185">Reference proteome</keyword>
<dbReference type="InterPro" id="IPR051035">
    <property type="entry name" value="Mito_inheritance_9"/>
</dbReference>
<dbReference type="GO" id="GO:0005739">
    <property type="term" value="C:mitochondrion"/>
    <property type="evidence" value="ECO:0007669"/>
    <property type="project" value="TreeGrafter"/>
</dbReference>
<organism evidence="1 2">
    <name type="scientific">Hydnum rufescens UP504</name>
    <dbReference type="NCBI Taxonomy" id="1448309"/>
    <lineage>
        <taxon>Eukaryota</taxon>
        <taxon>Fungi</taxon>
        <taxon>Dikarya</taxon>
        <taxon>Basidiomycota</taxon>
        <taxon>Agaricomycotina</taxon>
        <taxon>Agaricomycetes</taxon>
        <taxon>Cantharellales</taxon>
        <taxon>Hydnaceae</taxon>
        <taxon>Hydnum</taxon>
    </lineage>
</organism>